<keyword evidence="2" id="KW-1185">Reference proteome</keyword>
<keyword evidence="1" id="KW-0418">Kinase</keyword>
<keyword evidence="1" id="KW-0808">Transferase</keyword>
<dbReference type="Proteomes" id="UP001165960">
    <property type="component" value="Unassembled WGS sequence"/>
</dbReference>
<reference evidence="1" key="1">
    <citation type="submission" date="2022-04" db="EMBL/GenBank/DDBJ databases">
        <title>Genome of the entomopathogenic fungus Entomophthora muscae.</title>
        <authorList>
            <person name="Elya C."/>
            <person name="Lovett B.R."/>
            <person name="Lee E."/>
            <person name="Macias A.M."/>
            <person name="Hajek A.E."/>
            <person name="De Bivort B.L."/>
            <person name="Kasson M.T."/>
            <person name="De Fine Licht H.H."/>
            <person name="Stajich J.E."/>
        </authorList>
    </citation>
    <scope>NUCLEOTIDE SEQUENCE</scope>
    <source>
        <strain evidence="1">Berkeley</strain>
    </source>
</reference>
<sequence length="538" mass="59651">MASLEIETTDVIRLIQQFLKENNLLKTLDALEEETTISLNTVDSLDAFVQEILNGQWDLVLKTVSGLKLPTKKLMDLYEQIVIELAELREIGAARNFLRQTEPMHNLREMFPNRYVHLENLISKTYFDAREAYQFDGTKEKRRKVIANSLSQEVSVAPPSRLLTLLGQSIKWQQHQGLLPPDVGFDLFRGTAVEAKMEPDTVPSRNYATIKLPKKQHAECGAFSPDGQYMVTGTTDGFIEIWNFMTGKLRRDLKYQADGAPMLMEQAVLCASFSRDSELIVTGSHSGEIRVWKLHSGQPVKKFVGAHSQGVTSVCFGKDSTQILSAGFDGLVRLHGMKSGKKIKEFRGHGSFVNSAIFSDDLTRVLSASSDGTIRIWDAKTADCLMTITSQDLKLGAMATNSSLLGGITFNQILPIPKSPEHFLVCSSSNVIHMLNLAGKVVKAYTRPERASDAATVPAKPNPGISKKSFVSISTSSKGEYLYAFHQDGHIYSYSMESAEVVQTLNATEKEPIAILHHPFSSLLATFADENSVKLWKA</sequence>
<proteinExistence type="predicted"/>
<comment type="caution">
    <text evidence="1">The sequence shown here is derived from an EMBL/GenBank/DDBJ whole genome shotgun (WGS) entry which is preliminary data.</text>
</comment>
<gene>
    <name evidence="1" type="primary">SMU1_1</name>
    <name evidence="1" type="ORF">DSO57_1018938</name>
</gene>
<dbReference type="EMBL" id="QTSX02001504">
    <property type="protein sequence ID" value="KAJ9081007.1"/>
    <property type="molecule type" value="Genomic_DNA"/>
</dbReference>
<evidence type="ECO:0000313" key="2">
    <source>
        <dbReference type="Proteomes" id="UP001165960"/>
    </source>
</evidence>
<evidence type="ECO:0000313" key="1">
    <source>
        <dbReference type="EMBL" id="KAJ9081007.1"/>
    </source>
</evidence>
<organism evidence="1 2">
    <name type="scientific">Entomophthora muscae</name>
    <dbReference type="NCBI Taxonomy" id="34485"/>
    <lineage>
        <taxon>Eukaryota</taxon>
        <taxon>Fungi</taxon>
        <taxon>Fungi incertae sedis</taxon>
        <taxon>Zoopagomycota</taxon>
        <taxon>Entomophthoromycotina</taxon>
        <taxon>Entomophthoromycetes</taxon>
        <taxon>Entomophthorales</taxon>
        <taxon>Entomophthoraceae</taxon>
        <taxon>Entomophthora</taxon>
    </lineage>
</organism>
<name>A0ACC2U277_9FUNG</name>
<accession>A0ACC2U277</accession>
<protein>
    <submittedName>
        <fullName evidence="1">Serine/threonine-protein kinase smu1</fullName>
    </submittedName>
</protein>